<dbReference type="GO" id="GO:0008236">
    <property type="term" value="F:serine-type peptidase activity"/>
    <property type="evidence" value="ECO:0007669"/>
    <property type="project" value="InterPro"/>
</dbReference>
<dbReference type="AlphaFoldDB" id="A0A936ZZ45"/>
<protein>
    <submittedName>
        <fullName evidence="3">S41 family peptidase</fullName>
    </submittedName>
</protein>
<accession>A0A936ZZ45</accession>
<keyword evidence="4" id="KW-1185">Reference proteome</keyword>
<gene>
    <name evidence="3" type="ORF">JJQ60_01085</name>
</gene>
<dbReference type="Pfam" id="PF03572">
    <property type="entry name" value="Peptidase_S41"/>
    <property type="match status" value="1"/>
</dbReference>
<evidence type="ECO:0000313" key="4">
    <source>
        <dbReference type="Proteomes" id="UP000651057"/>
    </source>
</evidence>
<sequence length="344" mass="38869">MRLTLQTSLFALFFLCTSITFSQNYTVKDSITVFTDSVFSILENKNLYRDKIDWSTYKKEFQNKVSAHKTLKDALLQYRKLFVDLGDKHTSIQLGDFDVRNPYAGVYTGEEFSPGLMARYQQGNFEFECKVLDNQYGYLFIPGNSLPSGENLEAIAQPMYDAIANLAENNTIKGWIIDLRFNTGGNMWPMVAGLYELLGEGHFGGWNIENRIQKCYLKDGKAFETDKVIVEIDRTSKLDLSKEKVAIITGVLTGSSGEVVAIAFKGRENTIFIGEPSAGYTTTNNTYRMPFGGFFNNAEGYDVDRNGVEYDKIIPDIPVVKSDNFKNLMEDKNILEAIKNIKSL</sequence>
<dbReference type="GO" id="GO:0006508">
    <property type="term" value="P:proteolysis"/>
    <property type="evidence" value="ECO:0007669"/>
    <property type="project" value="InterPro"/>
</dbReference>
<evidence type="ECO:0000256" key="1">
    <source>
        <dbReference type="SAM" id="SignalP"/>
    </source>
</evidence>
<dbReference type="SMART" id="SM00245">
    <property type="entry name" value="TSPc"/>
    <property type="match status" value="1"/>
</dbReference>
<organism evidence="3 4">
    <name type="scientific">Aquimarina mytili</name>
    <dbReference type="NCBI Taxonomy" id="874423"/>
    <lineage>
        <taxon>Bacteria</taxon>
        <taxon>Pseudomonadati</taxon>
        <taxon>Bacteroidota</taxon>
        <taxon>Flavobacteriia</taxon>
        <taxon>Flavobacteriales</taxon>
        <taxon>Flavobacteriaceae</taxon>
        <taxon>Aquimarina</taxon>
    </lineage>
</organism>
<evidence type="ECO:0000313" key="3">
    <source>
        <dbReference type="EMBL" id="MBL0682100.1"/>
    </source>
</evidence>
<evidence type="ECO:0000259" key="2">
    <source>
        <dbReference type="SMART" id="SM00245"/>
    </source>
</evidence>
<feature type="signal peptide" evidence="1">
    <location>
        <begin position="1"/>
        <end position="22"/>
    </location>
</feature>
<dbReference type="InterPro" id="IPR029045">
    <property type="entry name" value="ClpP/crotonase-like_dom_sf"/>
</dbReference>
<dbReference type="EMBL" id="JAERQJ010000001">
    <property type="protein sequence ID" value="MBL0682100.1"/>
    <property type="molecule type" value="Genomic_DNA"/>
</dbReference>
<dbReference type="SUPFAM" id="SSF52096">
    <property type="entry name" value="ClpP/crotonase"/>
    <property type="match status" value="1"/>
</dbReference>
<feature type="chain" id="PRO_5037458719" evidence="1">
    <location>
        <begin position="23"/>
        <end position="344"/>
    </location>
</feature>
<name>A0A936ZZ45_9FLAO</name>
<comment type="caution">
    <text evidence="3">The sequence shown here is derived from an EMBL/GenBank/DDBJ whole genome shotgun (WGS) entry which is preliminary data.</text>
</comment>
<dbReference type="Gene3D" id="3.90.226.10">
    <property type="entry name" value="2-enoyl-CoA Hydratase, Chain A, domain 1"/>
    <property type="match status" value="1"/>
</dbReference>
<dbReference type="RefSeq" id="WP_201916105.1">
    <property type="nucleotide sequence ID" value="NZ_BAABAX010000001.1"/>
</dbReference>
<proteinExistence type="predicted"/>
<dbReference type="Proteomes" id="UP000651057">
    <property type="component" value="Unassembled WGS sequence"/>
</dbReference>
<reference evidence="3" key="1">
    <citation type="submission" date="2021-01" db="EMBL/GenBank/DDBJ databases">
        <authorList>
            <person name="Zhong Y.L."/>
        </authorList>
    </citation>
    <scope>NUCLEOTIDE SEQUENCE</scope>
    <source>
        <strain evidence="3">KCTC 23302</strain>
    </source>
</reference>
<feature type="domain" description="Tail specific protease" evidence="2">
    <location>
        <begin position="113"/>
        <end position="315"/>
    </location>
</feature>
<dbReference type="InterPro" id="IPR005151">
    <property type="entry name" value="Tail-specific_protease"/>
</dbReference>
<keyword evidence="1" id="KW-0732">Signal</keyword>